<evidence type="ECO:0008006" key="3">
    <source>
        <dbReference type="Google" id="ProtNLM"/>
    </source>
</evidence>
<dbReference type="Proteomes" id="UP001189429">
    <property type="component" value="Unassembled WGS sequence"/>
</dbReference>
<protein>
    <recommendedName>
        <fullName evidence="3">Phospholipase B-like</fullName>
    </recommendedName>
</protein>
<proteinExistence type="predicted"/>
<dbReference type="EMBL" id="CAUYUJ010020452">
    <property type="protein sequence ID" value="CAK0898279.1"/>
    <property type="molecule type" value="Genomic_DNA"/>
</dbReference>
<reference evidence="1" key="1">
    <citation type="submission" date="2023-10" db="EMBL/GenBank/DDBJ databases">
        <authorList>
            <person name="Chen Y."/>
            <person name="Shah S."/>
            <person name="Dougan E. K."/>
            <person name="Thang M."/>
            <person name="Chan C."/>
        </authorList>
    </citation>
    <scope>NUCLEOTIDE SEQUENCE [LARGE SCALE GENOMIC DNA]</scope>
</reference>
<feature type="non-terminal residue" evidence="1">
    <location>
        <position position="1"/>
    </location>
</feature>
<evidence type="ECO:0000313" key="1">
    <source>
        <dbReference type="EMBL" id="CAK0898279.1"/>
    </source>
</evidence>
<name>A0ABN9XF42_9DINO</name>
<gene>
    <name evidence="1" type="ORF">PCOR1329_LOCUS76186</name>
</gene>
<keyword evidence="2" id="KW-1185">Reference proteome</keyword>
<sequence>ARTRAVGAPLADSPWPASCRRPHGGYTGWRDGRTSASCDCWLGVPGRDVILLLGYDMNSLIALGPNFSESKALAAPAALDQQQRHGHHLQELLAALDDELELELEEEPTPRAAP</sequence>
<evidence type="ECO:0000313" key="2">
    <source>
        <dbReference type="Proteomes" id="UP001189429"/>
    </source>
</evidence>
<organism evidence="1 2">
    <name type="scientific">Prorocentrum cordatum</name>
    <dbReference type="NCBI Taxonomy" id="2364126"/>
    <lineage>
        <taxon>Eukaryota</taxon>
        <taxon>Sar</taxon>
        <taxon>Alveolata</taxon>
        <taxon>Dinophyceae</taxon>
        <taxon>Prorocentrales</taxon>
        <taxon>Prorocentraceae</taxon>
        <taxon>Prorocentrum</taxon>
    </lineage>
</organism>
<accession>A0ABN9XF42</accession>
<comment type="caution">
    <text evidence="1">The sequence shown here is derived from an EMBL/GenBank/DDBJ whole genome shotgun (WGS) entry which is preliminary data.</text>
</comment>